<dbReference type="RefSeq" id="WP_076002532.1">
    <property type="nucleotide sequence ID" value="NZ_CP019058.1"/>
</dbReference>
<dbReference type="Proteomes" id="UP000186260">
    <property type="component" value="Chromosome"/>
</dbReference>
<name>A0ABM6GHG9_9BIFI</name>
<organism evidence="2 3">
    <name type="scientific">Gardnerella swidsinskii</name>
    <dbReference type="NCBI Taxonomy" id="2792979"/>
    <lineage>
        <taxon>Bacteria</taxon>
        <taxon>Bacillati</taxon>
        <taxon>Actinomycetota</taxon>
        <taxon>Actinomycetes</taxon>
        <taxon>Bifidobacteriales</taxon>
        <taxon>Bifidobacteriaceae</taxon>
        <taxon>Gardnerella</taxon>
    </lineage>
</organism>
<feature type="region of interest" description="Disordered" evidence="1">
    <location>
        <begin position="265"/>
        <end position="286"/>
    </location>
</feature>
<gene>
    <name evidence="2" type="ORF">BVL65_00390</name>
</gene>
<evidence type="ECO:0000313" key="3">
    <source>
        <dbReference type="Proteomes" id="UP000186260"/>
    </source>
</evidence>
<sequence length="286" mass="33433">MSDTENCAYCGQAFTQNQAGGSSQIYCSANCRKKAFLDKQKSEATSRAADETKKASDANAELTQELHISMERYEKVCYEREKLYTDYYTLREYLKILCTDLERMISENYFTVNTNAVNYEMWHNPKANWRKIVNKFSWWGIPETLKALREYDELREQHDAHMQLLRDVPGDPSESVDKLNQMINDFSRERSKIVKQHPGLKAILARRAQIRAWEEDNGEEFPDTTNYDATAINMLLQQVQKPEETTLPFEPNRKNVNQVEESPLPFIPKEKHNGQHGSFDDFDFFE</sequence>
<proteinExistence type="predicted"/>
<keyword evidence="3" id="KW-1185">Reference proteome</keyword>
<evidence type="ECO:0000256" key="1">
    <source>
        <dbReference type="SAM" id="MobiDB-lite"/>
    </source>
</evidence>
<accession>A0ABM6GHG9</accession>
<protein>
    <submittedName>
        <fullName evidence="2">Uncharacterized protein</fullName>
    </submittedName>
</protein>
<reference evidence="3" key="1">
    <citation type="submission" date="2017-01" db="EMBL/GenBank/DDBJ databases">
        <title>Gardnerella vaginalis bacteremia associated with severe acute encephalopathy in a young female patient: Case Report and characterization of the isolate.</title>
        <authorList>
            <person name="Tankovic J."/>
            <person name="Timinskas A."/>
            <person name="Zilnyte M."/>
            <person name="Janulaitiene M."/>
            <person name="Zvirbliene A."/>
            <person name="Pleckaityte M."/>
        </authorList>
    </citation>
    <scope>NUCLEOTIDE SEQUENCE [LARGE SCALE GENOMIC DNA]</scope>
    <source>
        <strain evidence="3">GV37</strain>
    </source>
</reference>
<evidence type="ECO:0000313" key="2">
    <source>
        <dbReference type="EMBL" id="APW18118.1"/>
    </source>
</evidence>
<dbReference type="EMBL" id="CP019058">
    <property type="protein sequence ID" value="APW18118.1"/>
    <property type="molecule type" value="Genomic_DNA"/>
</dbReference>